<gene>
    <name evidence="3" type="ORF">JYU34_018237</name>
</gene>
<feature type="region of interest" description="Disordered" evidence="2">
    <location>
        <begin position="247"/>
        <end position="355"/>
    </location>
</feature>
<comment type="caution">
    <text evidence="3">The sequence shown here is derived from an EMBL/GenBank/DDBJ whole genome shotgun (WGS) entry which is preliminary data.</text>
</comment>
<dbReference type="InterPro" id="IPR015943">
    <property type="entry name" value="WD40/YVTN_repeat-like_dom_sf"/>
</dbReference>
<evidence type="ECO:0000256" key="1">
    <source>
        <dbReference type="PROSITE-ProRule" id="PRU00221"/>
    </source>
</evidence>
<dbReference type="PANTHER" id="PTHR16022:SF0">
    <property type="entry name" value="CYTOPLASMIC DYNEIN 2 INTERMEDIATE CHAIN 1"/>
    <property type="match status" value="1"/>
</dbReference>
<feature type="repeat" description="WD" evidence="1">
    <location>
        <begin position="706"/>
        <end position="732"/>
    </location>
</feature>
<reference evidence="3 4" key="1">
    <citation type="submission" date="2021-06" db="EMBL/GenBank/DDBJ databases">
        <title>A haploid diamondback moth (Plutella xylostella L.) genome assembly resolves 31 chromosomes and identifies a diamide resistance mutation.</title>
        <authorList>
            <person name="Ward C.M."/>
            <person name="Perry K.D."/>
            <person name="Baker G."/>
            <person name="Powis K."/>
            <person name="Heckel D.G."/>
            <person name="Baxter S.W."/>
        </authorList>
    </citation>
    <scope>NUCLEOTIDE SEQUENCE [LARGE SCALE GENOMIC DNA]</scope>
    <source>
        <strain evidence="3 4">LV</strain>
        <tissue evidence="3">Single pupa</tissue>
    </source>
</reference>
<feature type="region of interest" description="Disordered" evidence="2">
    <location>
        <begin position="1"/>
        <end position="214"/>
    </location>
</feature>
<keyword evidence="1" id="KW-0853">WD repeat</keyword>
<feature type="compositionally biased region" description="Acidic residues" evidence="2">
    <location>
        <begin position="271"/>
        <end position="283"/>
    </location>
</feature>
<keyword evidence="4" id="KW-1185">Reference proteome</keyword>
<feature type="compositionally biased region" description="Polar residues" evidence="2">
    <location>
        <begin position="78"/>
        <end position="88"/>
    </location>
</feature>
<evidence type="ECO:0000313" key="4">
    <source>
        <dbReference type="Proteomes" id="UP000823941"/>
    </source>
</evidence>
<dbReference type="InterPro" id="IPR001680">
    <property type="entry name" value="WD40_rpt"/>
</dbReference>
<name>A0ABQ7Q0B8_PLUXY</name>
<dbReference type="SUPFAM" id="SSF50978">
    <property type="entry name" value="WD40 repeat-like"/>
    <property type="match status" value="1"/>
</dbReference>
<sequence>MQASIRKTGVKTTKVKEKSSKEETPTSSKKADDDKLKKTSHSSLTTPRNFTQKSSAIDIYSQAKKTPASITRAPKKAPSSTINSNTGKTPVKSSTTLKSTSSTTLLSSKTNDKKPKVPSSSKATKNREEAKTLPVSSRKNPPKTGKDLPFLNVTINSPPVKKKLIDHYEEKVNPKEVTEQSKVSKKEKEISKEVKDKVSKEVADRQRKNTRTLQDDEVKVLTSEAVDNNAAMKDLSHKLTAKPKAFYVDLDDDKKPQRKSSAKSPSGSELSYEDDFESYESDFESYQSGSSSAHHDASDDPSDDPSVDPSDGSVKGSSKECQRDEKDGKDEESMLDSGNFELRESQKSANKSRPTAAILDFIEEGSEDVDKKTSLTDEGFQDMSQSSAVSSMKTVSHVDVLDRPLFIDFKKSKENKQKRRNSERLQQRAKDLLGMIKLHTMSYSLFELKPIPYDLYMATFGRTNHTQSAVQTFDDGITEEVQTDEIFQSNKWTQFPVDFSKKEIHLTDNPVEKRHKKDEDYLNKFTFLLNNKEVDVKEQKHVDNQYKNNPLRIYFEQKDGAGFDQMLPLEKYETKLKNTEHNGDRLRKFLKRVEGRISNILTVNSGKAALSDSTKQSKLPFSDGYVQLDYKNLEQYKFLKYRKVSELLFSDTKPNILLTIHKKNTKSISMEQCLVCLWDISVARSKPLKILVAIDNLSVSRFRGSSGGLFVSALDDGSIHLWDLSEEATILKSIASDRKPPALQEIRTEGRTQTEIDREWNLRNSTVDYDTEEIPHFLQACAYTSSALNVTAASTIDSIVGLELLGNEHTSYSQEGGRKLIGQVCSLQRIGILTIWLIIQEKSKHQEIDIGRAFWSKMKLEKNQTINLLQHIDIQIQDSSEKKMNYFNLTAAKRRLSFRKRDKVTRKEVSRQNSSVISDRPVSAARLKNKKAESMLPENWECGILCTDLKVLRCNKIDNYLVAKNCGEVLCCTRIAGAVKVNKFCVTPDKSTITSLQSSPEGLPYFLAGTDSGTVHLCSLREARVLLTLDSRNLPPSANAERCQSDSKGRYVGTVAAKPGALDTHGEFDHVSILRCYWRLLRVYAQRSDCTLRAWDLATSDIHCAGAGAAAVAGGGGVMAILTTEGEVQLHRLKNDHRTHDNISLFNKYVARL</sequence>
<protein>
    <recommendedName>
        <fullName evidence="5">WD repeat-containing protein 60</fullName>
    </recommendedName>
</protein>
<organism evidence="3 4">
    <name type="scientific">Plutella xylostella</name>
    <name type="common">Diamondback moth</name>
    <name type="synonym">Plutella maculipennis</name>
    <dbReference type="NCBI Taxonomy" id="51655"/>
    <lineage>
        <taxon>Eukaryota</taxon>
        <taxon>Metazoa</taxon>
        <taxon>Ecdysozoa</taxon>
        <taxon>Arthropoda</taxon>
        <taxon>Hexapoda</taxon>
        <taxon>Insecta</taxon>
        <taxon>Pterygota</taxon>
        <taxon>Neoptera</taxon>
        <taxon>Endopterygota</taxon>
        <taxon>Lepidoptera</taxon>
        <taxon>Glossata</taxon>
        <taxon>Ditrysia</taxon>
        <taxon>Yponomeutoidea</taxon>
        <taxon>Plutellidae</taxon>
        <taxon>Plutella</taxon>
    </lineage>
</organism>
<dbReference type="Gene3D" id="2.130.10.10">
    <property type="entry name" value="YVTN repeat-like/Quinoprotein amine dehydrogenase"/>
    <property type="match status" value="1"/>
</dbReference>
<feature type="compositionally biased region" description="Basic and acidic residues" evidence="2">
    <location>
        <begin position="317"/>
        <end position="332"/>
    </location>
</feature>
<dbReference type="InterPro" id="IPR036322">
    <property type="entry name" value="WD40_repeat_dom_sf"/>
</dbReference>
<evidence type="ECO:0008006" key="5">
    <source>
        <dbReference type="Google" id="ProtNLM"/>
    </source>
</evidence>
<dbReference type="SMART" id="SM00320">
    <property type="entry name" value="WD40"/>
    <property type="match status" value="2"/>
</dbReference>
<evidence type="ECO:0000256" key="2">
    <source>
        <dbReference type="SAM" id="MobiDB-lite"/>
    </source>
</evidence>
<feature type="compositionally biased region" description="Basic and acidic residues" evidence="2">
    <location>
        <begin position="14"/>
        <end position="37"/>
    </location>
</feature>
<accession>A0ABQ7Q0B8</accession>
<dbReference type="Proteomes" id="UP000823941">
    <property type="component" value="Chromosome 24"/>
</dbReference>
<dbReference type="EMBL" id="JAHIBW010000024">
    <property type="protein sequence ID" value="KAG7298591.1"/>
    <property type="molecule type" value="Genomic_DNA"/>
</dbReference>
<proteinExistence type="predicted"/>
<feature type="compositionally biased region" description="Polar residues" evidence="2">
    <location>
        <begin position="41"/>
        <end position="55"/>
    </location>
</feature>
<feature type="compositionally biased region" description="Low complexity" evidence="2">
    <location>
        <begin position="92"/>
        <end position="109"/>
    </location>
</feature>
<dbReference type="InterPro" id="IPR042505">
    <property type="entry name" value="DYNC2I1"/>
</dbReference>
<dbReference type="PANTHER" id="PTHR16022">
    <property type="entry name" value="WD REPEAT DOMAIN 60"/>
    <property type="match status" value="1"/>
</dbReference>
<feature type="compositionally biased region" description="Basic and acidic residues" evidence="2">
    <location>
        <begin position="163"/>
        <end position="214"/>
    </location>
</feature>
<evidence type="ECO:0000313" key="3">
    <source>
        <dbReference type="EMBL" id="KAG7298591.1"/>
    </source>
</evidence>
<dbReference type="PROSITE" id="PS50082">
    <property type="entry name" value="WD_REPEATS_2"/>
    <property type="match status" value="1"/>
</dbReference>